<keyword evidence="6" id="KW-0238">DNA-binding</keyword>
<keyword evidence="3" id="KW-0863">Zinc-finger</keyword>
<feature type="domain" description="BED-type" evidence="10">
    <location>
        <begin position="8"/>
        <end position="43"/>
    </location>
</feature>
<evidence type="ECO:0000256" key="2">
    <source>
        <dbReference type="ARBA" id="ARBA00022723"/>
    </source>
</evidence>
<dbReference type="PANTHER" id="PTHR46481">
    <property type="entry name" value="ZINC FINGER BED DOMAIN-CONTAINING PROTEIN 4"/>
    <property type="match status" value="1"/>
</dbReference>
<dbReference type="InterPro" id="IPR008906">
    <property type="entry name" value="HATC_C_dom"/>
</dbReference>
<reference evidence="12" key="1">
    <citation type="submission" date="2021-07" db="EMBL/GenBank/DDBJ databases">
        <authorList>
            <person name="Catto M.A."/>
            <person name="Jacobson A."/>
            <person name="Kennedy G."/>
            <person name="Labadie P."/>
            <person name="Hunt B.G."/>
            <person name="Srinivasan R."/>
        </authorList>
    </citation>
    <scope>NUCLEOTIDE SEQUENCE</scope>
    <source>
        <strain evidence="12">PL_HMW_Pooled</strain>
        <tissue evidence="12">Head</tissue>
    </source>
</reference>
<keyword evidence="13" id="KW-1185">Reference proteome</keyword>
<evidence type="ECO:0000256" key="6">
    <source>
        <dbReference type="ARBA" id="ARBA00023125"/>
    </source>
</evidence>
<dbReference type="Pfam" id="PF02892">
    <property type="entry name" value="zf-BED"/>
    <property type="match status" value="1"/>
</dbReference>
<evidence type="ECO:0000313" key="12">
    <source>
        <dbReference type="EMBL" id="KAK3920727.1"/>
    </source>
</evidence>
<evidence type="ECO:0000256" key="3">
    <source>
        <dbReference type="ARBA" id="ARBA00022771"/>
    </source>
</evidence>
<accession>A0AAE1HG94</accession>
<dbReference type="Proteomes" id="UP001219518">
    <property type="component" value="Unassembled WGS sequence"/>
</dbReference>
<organism evidence="12 13">
    <name type="scientific">Frankliniella fusca</name>
    <dbReference type="NCBI Taxonomy" id="407009"/>
    <lineage>
        <taxon>Eukaryota</taxon>
        <taxon>Metazoa</taxon>
        <taxon>Ecdysozoa</taxon>
        <taxon>Arthropoda</taxon>
        <taxon>Hexapoda</taxon>
        <taxon>Insecta</taxon>
        <taxon>Pterygota</taxon>
        <taxon>Neoptera</taxon>
        <taxon>Paraneoptera</taxon>
        <taxon>Thysanoptera</taxon>
        <taxon>Terebrantia</taxon>
        <taxon>Thripoidea</taxon>
        <taxon>Thripidae</taxon>
        <taxon>Frankliniella</taxon>
    </lineage>
</organism>
<gene>
    <name evidence="12" type="ORF">KUF71_009964</name>
</gene>
<comment type="caution">
    <text evidence="12">The sequence shown here is derived from an EMBL/GenBank/DDBJ whole genome shotgun (WGS) entry which is preliminary data.</text>
</comment>
<keyword evidence="2" id="KW-0479">Metal-binding</keyword>
<evidence type="ECO:0000259" key="11">
    <source>
        <dbReference type="Pfam" id="PF05699"/>
    </source>
</evidence>
<dbReference type="PANTHER" id="PTHR46481:SF10">
    <property type="entry name" value="ZINC FINGER BED DOMAIN-CONTAINING PROTEIN 39"/>
    <property type="match status" value="1"/>
</dbReference>
<evidence type="ECO:0000256" key="5">
    <source>
        <dbReference type="ARBA" id="ARBA00023015"/>
    </source>
</evidence>
<reference evidence="12" key="2">
    <citation type="journal article" date="2023" name="BMC Genomics">
        <title>Pest status, molecular evolution, and epigenetic factors derived from the genome assembly of Frankliniella fusca, a thysanopteran phytovirus vector.</title>
        <authorList>
            <person name="Catto M.A."/>
            <person name="Labadie P.E."/>
            <person name="Jacobson A.L."/>
            <person name="Kennedy G.G."/>
            <person name="Srinivasan R."/>
            <person name="Hunt B.G."/>
        </authorList>
    </citation>
    <scope>NUCLEOTIDE SEQUENCE</scope>
    <source>
        <strain evidence="12">PL_HMW_Pooled</strain>
    </source>
</reference>
<dbReference type="GO" id="GO:0003677">
    <property type="term" value="F:DNA binding"/>
    <property type="evidence" value="ECO:0007669"/>
    <property type="project" value="UniProtKB-KW"/>
</dbReference>
<proteinExistence type="predicted"/>
<dbReference type="InterPro" id="IPR003656">
    <property type="entry name" value="Znf_BED"/>
</dbReference>
<dbReference type="AlphaFoldDB" id="A0AAE1HG94"/>
<evidence type="ECO:0000259" key="10">
    <source>
        <dbReference type="Pfam" id="PF02892"/>
    </source>
</evidence>
<feature type="compositionally biased region" description="Low complexity" evidence="9">
    <location>
        <begin position="64"/>
        <end position="77"/>
    </location>
</feature>
<feature type="compositionally biased region" description="Acidic residues" evidence="9">
    <location>
        <begin position="80"/>
        <end position="90"/>
    </location>
</feature>
<evidence type="ECO:0000256" key="9">
    <source>
        <dbReference type="SAM" id="MobiDB-lite"/>
    </source>
</evidence>
<evidence type="ECO:0000256" key="1">
    <source>
        <dbReference type="ARBA" id="ARBA00004123"/>
    </source>
</evidence>
<keyword evidence="8" id="KW-0539">Nucleus</keyword>
<dbReference type="GO" id="GO:0005634">
    <property type="term" value="C:nucleus"/>
    <property type="evidence" value="ECO:0007669"/>
    <property type="project" value="UniProtKB-SubCell"/>
</dbReference>
<dbReference type="GO" id="GO:0046983">
    <property type="term" value="F:protein dimerization activity"/>
    <property type="evidence" value="ECO:0007669"/>
    <property type="project" value="InterPro"/>
</dbReference>
<dbReference type="SUPFAM" id="SSF53098">
    <property type="entry name" value="Ribonuclease H-like"/>
    <property type="match status" value="1"/>
</dbReference>
<feature type="compositionally biased region" description="Polar residues" evidence="9">
    <location>
        <begin position="123"/>
        <end position="138"/>
    </location>
</feature>
<keyword evidence="4" id="KW-0862">Zinc</keyword>
<dbReference type="SUPFAM" id="SSF57667">
    <property type="entry name" value="beta-beta-alpha zinc fingers"/>
    <property type="match status" value="1"/>
</dbReference>
<dbReference type="InterPro" id="IPR036236">
    <property type="entry name" value="Znf_C2H2_sf"/>
</dbReference>
<dbReference type="EMBL" id="JAHWGI010001020">
    <property type="protein sequence ID" value="KAK3920727.1"/>
    <property type="molecule type" value="Genomic_DNA"/>
</dbReference>
<keyword evidence="7" id="KW-0804">Transcription</keyword>
<feature type="region of interest" description="Disordered" evidence="9">
    <location>
        <begin position="49"/>
        <end position="141"/>
    </location>
</feature>
<dbReference type="GO" id="GO:0008270">
    <property type="term" value="F:zinc ion binding"/>
    <property type="evidence" value="ECO:0007669"/>
    <property type="project" value="UniProtKB-KW"/>
</dbReference>
<keyword evidence="5" id="KW-0805">Transcription regulation</keyword>
<name>A0AAE1HG94_9NEOP</name>
<evidence type="ECO:0000256" key="7">
    <source>
        <dbReference type="ARBA" id="ARBA00023163"/>
    </source>
</evidence>
<evidence type="ECO:0000313" key="13">
    <source>
        <dbReference type="Proteomes" id="UP001219518"/>
    </source>
</evidence>
<evidence type="ECO:0000256" key="8">
    <source>
        <dbReference type="ARBA" id="ARBA00023242"/>
    </source>
</evidence>
<dbReference type="GO" id="GO:0009791">
    <property type="term" value="P:post-embryonic development"/>
    <property type="evidence" value="ECO:0007669"/>
    <property type="project" value="UniProtKB-ARBA"/>
</dbReference>
<dbReference type="Pfam" id="PF05699">
    <property type="entry name" value="Dimer_Tnp_hAT"/>
    <property type="match status" value="1"/>
</dbReference>
<dbReference type="InterPro" id="IPR012337">
    <property type="entry name" value="RNaseH-like_sf"/>
</dbReference>
<evidence type="ECO:0000256" key="4">
    <source>
        <dbReference type="ARBA" id="ARBA00022833"/>
    </source>
</evidence>
<sequence length="681" mass="75240">MPPKKSIVWTYCRQTSKSQALCKVCGLSFNTSNNTSNAWNHLSKHGITKGNAMESKSMEKVQDGAGTRASASTSAARAPEDEDDDPDDPPEVQSAESSQPRMNLPARAASSVLGKRKAPPNSQPTIESTLKRSSSFQSGGEKDVELRDALLYMEMNQTLPLSFSEGEGFKHFVSKAVPLWKPPSRKTMTSIMEDKYEVLSAMVRKTLSELPSLCLTADCWTESHTTIGYLGVTVHYPVKTEMHTACVGLTKLDQRHTAEYLATELVKFCDTWDIRPAHVEAVVTDNAENIKLAVKKAFGESKLVPCFDHTLNLVPKAALFGEKNGAPNVPGVPQLIKKMKDIVTYSHTSANFSNELRRIQVEQYNKKDGTVLRLLQDVPTRWGSTFTMIERFLALQPVVVQAASGFPDLNMLTAAELSTARAIMAILEPFHRATAEMGAEKSTTISKIIPMVRNILKIIEKVPVPAGNDMATKFKSFVTGEMLRRFGSIEHNIRLAIATLLDPRFIKSYFESPVAVSKAQAAIEKEIQQEMLMDSLDAEAALSETTENNVGAAEPQTQAATMDLWGSHAELAQNSRESCSSDDVAGRARAELRAYLLREIAPISKNPLEIWEALKPLFPNLYRIARRKLAVLASSVPSERFFSKAGIVMDDKGSRLTPVHLRQRLFLASVDKELWEAPSKL</sequence>
<feature type="domain" description="HAT C-terminal dimerisation" evidence="11">
    <location>
        <begin position="591"/>
        <end position="666"/>
    </location>
</feature>
<comment type="subcellular location">
    <subcellularLocation>
        <location evidence="1">Nucleus</location>
    </subcellularLocation>
</comment>
<dbReference type="InterPro" id="IPR052035">
    <property type="entry name" value="ZnF_BED_domain_contain"/>
</dbReference>
<protein>
    <submittedName>
        <fullName evidence="12">Zinc finger BED domain-containing protein 4</fullName>
    </submittedName>
</protein>